<dbReference type="SUPFAM" id="SSF52266">
    <property type="entry name" value="SGNH hydrolase"/>
    <property type="match status" value="1"/>
</dbReference>
<dbReference type="InterPro" id="IPR035669">
    <property type="entry name" value="SGNH_plant_lipase-like"/>
</dbReference>
<evidence type="ECO:0000313" key="4">
    <source>
        <dbReference type="EMBL" id="KAK9106214.1"/>
    </source>
</evidence>
<dbReference type="Gene3D" id="3.40.50.1110">
    <property type="entry name" value="SGNH hydrolase"/>
    <property type="match status" value="1"/>
</dbReference>
<evidence type="ECO:0000256" key="3">
    <source>
        <dbReference type="SAM" id="SignalP"/>
    </source>
</evidence>
<feature type="signal peptide" evidence="3">
    <location>
        <begin position="1"/>
        <end position="24"/>
    </location>
</feature>
<accession>A0AAP0I327</accession>
<dbReference type="InterPro" id="IPR044552">
    <property type="entry name" value="GLIP1-5/GLL25"/>
</dbReference>
<dbReference type="Pfam" id="PF00657">
    <property type="entry name" value="Lipase_GDSL"/>
    <property type="match status" value="1"/>
</dbReference>
<sequence length="364" mass="40598">MEQQQKMFLLSLIFFTSFVSLVSSNTIVPAIFTFGDSIFDAGTNHFNKNCSVQADFLPYGHTFFHYPTGRFTNGRTVVDFISQFLVIDLQKPYLQTEMEIANGTRKSYPSNGINFASAGSGVLNGTNKDMGVLSIQDQLKQFKNLVNQNKIDKKLIQEAFFFFESGSNDVFNYFLPFDTAKLDPGAFVQTMLTEAEHFIDQICQLGAHRIAIFSLGPVGCVPARVNLPEVPTDKCYGKMNKIVKAYNTGLENLAKSVPSKYPGTVATYGDVYKVVQLFRAMPKHYGFSNTTGACCGDGTLGGFVQCGTGEYTMCNNPYEYLFWDYFHPSEHSYKLISKALWAGKTRVVRPLNLKSMSNITVVLS</sequence>
<dbReference type="AlphaFoldDB" id="A0AAP0I327"/>
<evidence type="ECO:0000256" key="2">
    <source>
        <dbReference type="ARBA" id="ARBA00022729"/>
    </source>
</evidence>
<evidence type="ECO:0000256" key="1">
    <source>
        <dbReference type="ARBA" id="ARBA00008668"/>
    </source>
</evidence>
<comment type="caution">
    <text evidence="4">The sequence shown here is derived from an EMBL/GenBank/DDBJ whole genome shotgun (WGS) entry which is preliminary data.</text>
</comment>
<dbReference type="EMBL" id="JBBNAG010000009">
    <property type="protein sequence ID" value="KAK9106214.1"/>
    <property type="molecule type" value="Genomic_DNA"/>
</dbReference>
<evidence type="ECO:0000313" key="5">
    <source>
        <dbReference type="Proteomes" id="UP001419268"/>
    </source>
</evidence>
<gene>
    <name evidence="4" type="ORF">Scep_023058</name>
</gene>
<keyword evidence="5" id="KW-1185">Reference proteome</keyword>
<reference evidence="4 5" key="1">
    <citation type="submission" date="2024-01" db="EMBL/GenBank/DDBJ databases">
        <title>Genome assemblies of Stephania.</title>
        <authorList>
            <person name="Yang L."/>
        </authorList>
    </citation>
    <scope>NUCLEOTIDE SEQUENCE [LARGE SCALE GENOMIC DNA]</scope>
    <source>
        <strain evidence="4">JXDWG</strain>
        <tissue evidence="4">Leaf</tissue>
    </source>
</reference>
<dbReference type="PANTHER" id="PTHR45966:SF35">
    <property type="entry name" value="GDSL LIPASE_ESTERASE, SGNH HYDROLASE SUPERFAMILY"/>
    <property type="match status" value="1"/>
</dbReference>
<dbReference type="InterPro" id="IPR001087">
    <property type="entry name" value="GDSL"/>
</dbReference>
<proteinExistence type="inferred from homology"/>
<dbReference type="GO" id="GO:0016298">
    <property type="term" value="F:lipase activity"/>
    <property type="evidence" value="ECO:0007669"/>
    <property type="project" value="TreeGrafter"/>
</dbReference>
<keyword evidence="2 3" id="KW-0732">Signal</keyword>
<dbReference type="InterPro" id="IPR036514">
    <property type="entry name" value="SGNH_hydro_sf"/>
</dbReference>
<dbReference type="PANTHER" id="PTHR45966">
    <property type="entry name" value="GDSL-LIKE LIPASE/ACYLHYDROLASE"/>
    <property type="match status" value="1"/>
</dbReference>
<dbReference type="CDD" id="cd01837">
    <property type="entry name" value="SGNH_plant_lipase_like"/>
    <property type="match status" value="1"/>
</dbReference>
<dbReference type="Proteomes" id="UP001419268">
    <property type="component" value="Unassembled WGS sequence"/>
</dbReference>
<protein>
    <submittedName>
        <fullName evidence="4">Uncharacterized protein</fullName>
    </submittedName>
</protein>
<comment type="similarity">
    <text evidence="1">Belongs to the 'GDSL' lipolytic enzyme family.</text>
</comment>
<organism evidence="4 5">
    <name type="scientific">Stephania cephalantha</name>
    <dbReference type="NCBI Taxonomy" id="152367"/>
    <lineage>
        <taxon>Eukaryota</taxon>
        <taxon>Viridiplantae</taxon>
        <taxon>Streptophyta</taxon>
        <taxon>Embryophyta</taxon>
        <taxon>Tracheophyta</taxon>
        <taxon>Spermatophyta</taxon>
        <taxon>Magnoliopsida</taxon>
        <taxon>Ranunculales</taxon>
        <taxon>Menispermaceae</taxon>
        <taxon>Menispermoideae</taxon>
        <taxon>Cissampelideae</taxon>
        <taxon>Stephania</taxon>
    </lineage>
</organism>
<feature type="chain" id="PRO_5043034456" evidence="3">
    <location>
        <begin position="25"/>
        <end position="364"/>
    </location>
</feature>
<name>A0AAP0I327_9MAGN</name>